<feature type="domain" description="Tail sheath protein C-terminal" evidence="2">
    <location>
        <begin position="361"/>
        <end position="467"/>
    </location>
</feature>
<evidence type="ECO:0000313" key="4">
    <source>
        <dbReference type="Proteomes" id="UP000198916"/>
    </source>
</evidence>
<evidence type="ECO:0000313" key="3">
    <source>
        <dbReference type="EMBL" id="SEL76440.1"/>
    </source>
</evidence>
<evidence type="ECO:0000256" key="1">
    <source>
        <dbReference type="ARBA" id="ARBA00008005"/>
    </source>
</evidence>
<dbReference type="Gene3D" id="3.40.50.11780">
    <property type="match status" value="1"/>
</dbReference>
<protein>
    <recommendedName>
        <fullName evidence="2">Tail sheath protein C-terminal domain-containing protein</fullName>
    </recommendedName>
</protein>
<sequence length="478" mass="51897">MAQINEVAVGTPGVYVDEIAFFPPTVNQVETAVPAFIGYTRKAEDDRGESLINKPTKVFSLQGYERYFGGPENQCGIQVTVHQTAVGSSLTSLSVRAELAADSPSKFKLYDSIRLYFANGGGPCYVVSVASTDTGIAVGPMEAGLNALTTCDEPTIIVLPDGLSLTKDEYYGLIGTAIDQCALRQDRFTLVDVYAEANGAMETIAAFRSDFTKSDNLNFAAAYYPYLKTTLTYTYNDTDVAVVIVTNGIAADAVPLGSLKIKHTAIYNLCVETIDDTLHPTLAPSAAMAGIYARVDGLKGVWKAPANVMLNAVSGLSDPISEAVQGLMNIDAVTGKSVNAIRAFQGKGYLVWGARTLAGNDSEWRYVNVRRLAITVEKSARKAAMQFVFEPNDANTWTKLRAMLDNYLLCLWRRGALVGNNPEHAFYVRCGLHQTMTVQDVNNGKLIVEIGMAVVRPAEFVILRFAIRMRTRNSQGVK</sequence>
<dbReference type="Proteomes" id="UP000198916">
    <property type="component" value="Unassembled WGS sequence"/>
</dbReference>
<accession>A0A1H7SUZ7</accession>
<comment type="similarity">
    <text evidence="1">Belongs to the myoviridae tail sheath protein family.</text>
</comment>
<dbReference type="Pfam" id="PF17482">
    <property type="entry name" value="Phage_sheath_1C"/>
    <property type="match status" value="1"/>
</dbReference>
<proteinExistence type="inferred from homology"/>
<dbReference type="OrthoDB" id="9767864at2"/>
<dbReference type="RefSeq" id="WP_090608141.1">
    <property type="nucleotide sequence ID" value="NZ_FNZR01000009.1"/>
</dbReference>
<dbReference type="STRING" id="332977.SAMN05421740_109223"/>
<dbReference type="AlphaFoldDB" id="A0A1H7SUZ7"/>
<dbReference type="InterPro" id="IPR020287">
    <property type="entry name" value="Tail_sheath_C"/>
</dbReference>
<evidence type="ECO:0000259" key="2">
    <source>
        <dbReference type="Pfam" id="PF17482"/>
    </source>
</evidence>
<dbReference type="PANTHER" id="PTHR35861">
    <property type="match status" value="1"/>
</dbReference>
<keyword evidence="4" id="KW-1185">Reference proteome</keyword>
<gene>
    <name evidence="3" type="ORF">SAMN05421740_109223</name>
</gene>
<organism evidence="3 4">
    <name type="scientific">Parapedobacter koreensis</name>
    <dbReference type="NCBI Taxonomy" id="332977"/>
    <lineage>
        <taxon>Bacteria</taxon>
        <taxon>Pseudomonadati</taxon>
        <taxon>Bacteroidota</taxon>
        <taxon>Sphingobacteriia</taxon>
        <taxon>Sphingobacteriales</taxon>
        <taxon>Sphingobacteriaceae</taxon>
        <taxon>Parapedobacter</taxon>
    </lineage>
</organism>
<name>A0A1H7SUZ7_9SPHI</name>
<dbReference type="InterPro" id="IPR052042">
    <property type="entry name" value="Tail_sheath_structural"/>
</dbReference>
<reference evidence="4" key="1">
    <citation type="submission" date="2016-10" db="EMBL/GenBank/DDBJ databases">
        <authorList>
            <person name="Varghese N."/>
            <person name="Submissions S."/>
        </authorList>
    </citation>
    <scope>NUCLEOTIDE SEQUENCE [LARGE SCALE GENOMIC DNA]</scope>
    <source>
        <strain evidence="4">Jip14</strain>
    </source>
</reference>
<dbReference type="PANTHER" id="PTHR35861:SF1">
    <property type="entry name" value="PHAGE TAIL SHEATH PROTEIN"/>
    <property type="match status" value="1"/>
</dbReference>
<dbReference type="EMBL" id="FNZR01000009">
    <property type="protein sequence ID" value="SEL76440.1"/>
    <property type="molecule type" value="Genomic_DNA"/>
</dbReference>